<comment type="catalytic activity">
    <reaction evidence="7 8">
        <text>tRNA(His) + L-histidine + ATP = L-histidyl-tRNA(His) + AMP + diphosphate + H(+)</text>
        <dbReference type="Rhea" id="RHEA:17313"/>
        <dbReference type="Rhea" id="RHEA-COMP:9665"/>
        <dbReference type="Rhea" id="RHEA-COMP:9689"/>
        <dbReference type="ChEBI" id="CHEBI:15378"/>
        <dbReference type="ChEBI" id="CHEBI:30616"/>
        <dbReference type="ChEBI" id="CHEBI:33019"/>
        <dbReference type="ChEBI" id="CHEBI:57595"/>
        <dbReference type="ChEBI" id="CHEBI:78442"/>
        <dbReference type="ChEBI" id="CHEBI:78527"/>
        <dbReference type="ChEBI" id="CHEBI:456215"/>
        <dbReference type="EC" id="6.1.1.21"/>
    </reaction>
</comment>
<dbReference type="PANTHER" id="PTHR43707:SF1">
    <property type="entry name" value="HISTIDINE--TRNA LIGASE, MITOCHONDRIAL-RELATED"/>
    <property type="match status" value="1"/>
</dbReference>
<dbReference type="InterPro" id="IPR004516">
    <property type="entry name" value="HisRS/HisZ"/>
</dbReference>
<dbReference type="RefSeq" id="WP_012830093.1">
    <property type="nucleotide sequence ID" value="NC_013440.1"/>
</dbReference>
<evidence type="ECO:0000256" key="5">
    <source>
        <dbReference type="ARBA" id="ARBA00022917"/>
    </source>
</evidence>
<feature type="binding site" evidence="9">
    <location>
        <begin position="263"/>
        <end position="264"/>
    </location>
    <ligand>
        <name>L-histidine</name>
        <dbReference type="ChEBI" id="CHEBI:57595"/>
    </ligand>
</feature>
<evidence type="ECO:0000256" key="9">
    <source>
        <dbReference type="PIRSR" id="PIRSR001549-1"/>
    </source>
</evidence>
<dbReference type="PROSITE" id="PS50862">
    <property type="entry name" value="AA_TRNA_LIGASE_II"/>
    <property type="match status" value="1"/>
</dbReference>
<dbReference type="Pfam" id="PF13393">
    <property type="entry name" value="tRNA-synt_His"/>
    <property type="match status" value="1"/>
</dbReference>
<reference evidence="11 12" key="1">
    <citation type="journal article" date="2010" name="Stand. Genomic Sci.">
        <title>Complete genome sequence of Haliangium ochraceum type strain (SMP-2).</title>
        <authorList>
            <consortium name="US DOE Joint Genome Institute (JGI-PGF)"/>
            <person name="Ivanova N."/>
            <person name="Daum C."/>
            <person name="Lang E."/>
            <person name="Abt B."/>
            <person name="Kopitz M."/>
            <person name="Saunders E."/>
            <person name="Lapidus A."/>
            <person name="Lucas S."/>
            <person name="Glavina Del Rio T."/>
            <person name="Nolan M."/>
            <person name="Tice H."/>
            <person name="Copeland A."/>
            <person name="Cheng J.F."/>
            <person name="Chen F."/>
            <person name="Bruce D."/>
            <person name="Goodwin L."/>
            <person name="Pitluck S."/>
            <person name="Mavromatis K."/>
            <person name="Pati A."/>
            <person name="Mikhailova N."/>
            <person name="Chen A."/>
            <person name="Palaniappan K."/>
            <person name="Land M."/>
            <person name="Hauser L."/>
            <person name="Chang Y.J."/>
            <person name="Jeffries C.D."/>
            <person name="Detter J.C."/>
            <person name="Brettin T."/>
            <person name="Rohde M."/>
            <person name="Goker M."/>
            <person name="Bristow J."/>
            <person name="Markowitz V."/>
            <person name="Eisen J.A."/>
            <person name="Hugenholtz P."/>
            <person name="Kyrpides N.C."/>
            <person name="Klenk H.P."/>
        </authorList>
    </citation>
    <scope>NUCLEOTIDE SEQUENCE [LARGE SCALE GENOMIC DNA]</scope>
    <source>
        <strain evidence="12">DSM 14365 / CIP 107738 / JCM 11303 / AJ 13395 / SMP-2</strain>
    </source>
</reference>
<evidence type="ECO:0000313" key="12">
    <source>
        <dbReference type="Proteomes" id="UP000001880"/>
    </source>
</evidence>
<dbReference type="InterPro" id="IPR036621">
    <property type="entry name" value="Anticodon-bd_dom_sf"/>
</dbReference>
<dbReference type="PANTHER" id="PTHR43707">
    <property type="entry name" value="HISTIDYL-TRNA SYNTHETASE"/>
    <property type="match status" value="1"/>
</dbReference>
<evidence type="ECO:0000256" key="1">
    <source>
        <dbReference type="ARBA" id="ARBA00008226"/>
    </source>
</evidence>
<gene>
    <name evidence="8" type="primary">hisS</name>
    <name evidence="11" type="ordered locus">Hoch_5012</name>
</gene>
<dbReference type="PIRSF" id="PIRSF001549">
    <property type="entry name" value="His-tRNA_synth"/>
    <property type="match status" value="1"/>
</dbReference>
<dbReference type="Gene3D" id="3.40.50.800">
    <property type="entry name" value="Anticodon-binding domain"/>
    <property type="match status" value="1"/>
</dbReference>
<dbReference type="AlphaFoldDB" id="D0LVE0"/>
<dbReference type="Gene3D" id="3.30.930.10">
    <property type="entry name" value="Bira Bifunctional Protein, Domain 2"/>
    <property type="match status" value="1"/>
</dbReference>
<organism evidence="11 12">
    <name type="scientific">Haliangium ochraceum (strain DSM 14365 / JCM 11303 / SMP-2)</name>
    <dbReference type="NCBI Taxonomy" id="502025"/>
    <lineage>
        <taxon>Bacteria</taxon>
        <taxon>Pseudomonadati</taxon>
        <taxon>Myxococcota</taxon>
        <taxon>Polyangia</taxon>
        <taxon>Haliangiales</taxon>
        <taxon>Kofleriaceae</taxon>
        <taxon>Haliangium</taxon>
    </lineage>
</organism>
<evidence type="ECO:0000256" key="7">
    <source>
        <dbReference type="ARBA" id="ARBA00047639"/>
    </source>
</evidence>
<feature type="binding site" evidence="9">
    <location>
        <position position="128"/>
    </location>
    <ligand>
        <name>L-histidine</name>
        <dbReference type="ChEBI" id="CHEBI:57595"/>
    </ligand>
</feature>
<comment type="subcellular location">
    <subcellularLocation>
        <location evidence="8">Cytoplasm</location>
    </subcellularLocation>
</comment>
<dbReference type="SUPFAM" id="SSF52954">
    <property type="entry name" value="Class II aaRS ABD-related"/>
    <property type="match status" value="1"/>
</dbReference>
<sequence length="423" mass="46998">MSRSIKSPRGMNDLLPSESAKWLYFEGACRSLFERFGYHEVRTPVVESTELFARGIGEATDIVEKEMYTFRDRKDRSLTMRPEMTAGCARAYIEHAVHKREPVTRWFYTGPMFRYERMQTGRYRQFYQVGVEAFGSDAPSIDAEQIAMCYALYQQLGVTSLEVVVNSVGGGDDRQRYRDALLAFLTPQREALCGDCQRRLDVNPLRILDCKVESCRAIVADAPNILESLGADSRAHFDAVCAQLTAFGVEFRVDPKIVRGLDYYTGTVFEILGHSAGLGTQSTLVGGGRYDTLLERLGGPATPAVGFALGVERAVLSLEGEADDYQGKPLAYLASRGDEARARALALAYRLRLAGLRIEVEHRAVGLKAQFKRADKLGARYVITIGEDELASGEVKIRDMKRGQESPAALDELEAALKQRAYG</sequence>
<dbReference type="GO" id="GO:0005524">
    <property type="term" value="F:ATP binding"/>
    <property type="evidence" value="ECO:0007669"/>
    <property type="project" value="UniProtKB-UniRule"/>
</dbReference>
<feature type="binding site" evidence="9">
    <location>
        <position position="132"/>
    </location>
    <ligand>
        <name>L-histidine</name>
        <dbReference type="ChEBI" id="CHEBI:57595"/>
    </ligand>
</feature>
<name>D0LVE0_HALO1</name>
<dbReference type="InterPro" id="IPR006195">
    <property type="entry name" value="aa-tRNA-synth_II"/>
</dbReference>
<evidence type="ECO:0000256" key="3">
    <source>
        <dbReference type="ARBA" id="ARBA00022598"/>
    </source>
</evidence>
<dbReference type="CDD" id="cd00773">
    <property type="entry name" value="HisRS-like_core"/>
    <property type="match status" value="1"/>
</dbReference>
<feature type="binding site" evidence="9">
    <location>
        <position position="114"/>
    </location>
    <ligand>
        <name>L-histidine</name>
        <dbReference type="ChEBI" id="CHEBI:57595"/>
    </ligand>
</feature>
<proteinExistence type="inferred from homology"/>
<evidence type="ECO:0000256" key="4">
    <source>
        <dbReference type="ARBA" id="ARBA00022741"/>
    </source>
</evidence>
<evidence type="ECO:0000256" key="2">
    <source>
        <dbReference type="ARBA" id="ARBA00011738"/>
    </source>
</evidence>
<comment type="subunit">
    <text evidence="2 8">Homodimer.</text>
</comment>
<protein>
    <recommendedName>
        <fullName evidence="8">Histidine--tRNA ligase</fullName>
        <ecNumber evidence="8">6.1.1.21</ecNumber>
    </recommendedName>
    <alternativeName>
        <fullName evidence="8">Histidyl-tRNA synthetase</fullName>
        <shortName evidence="8">HisRS</shortName>
    </alternativeName>
</protein>
<dbReference type="OrthoDB" id="9800814at2"/>
<dbReference type="InterPro" id="IPR041715">
    <property type="entry name" value="HisRS-like_core"/>
</dbReference>
<keyword evidence="6 8" id="KW-0030">Aminoacyl-tRNA synthetase</keyword>
<keyword evidence="8" id="KW-0963">Cytoplasm</keyword>
<accession>D0LVE0</accession>
<dbReference type="SUPFAM" id="SSF55681">
    <property type="entry name" value="Class II aaRS and biotin synthetases"/>
    <property type="match status" value="1"/>
</dbReference>
<dbReference type="HAMAP" id="MF_00127">
    <property type="entry name" value="His_tRNA_synth"/>
    <property type="match status" value="1"/>
</dbReference>
<keyword evidence="4 8" id="KW-0547">Nucleotide-binding</keyword>
<dbReference type="GO" id="GO:0006427">
    <property type="term" value="P:histidyl-tRNA aminoacylation"/>
    <property type="evidence" value="ECO:0007669"/>
    <property type="project" value="UniProtKB-UniRule"/>
</dbReference>
<dbReference type="HOGENOM" id="CLU_025113_1_1_7"/>
<keyword evidence="8" id="KW-0067">ATP-binding</keyword>
<feature type="domain" description="Aminoacyl-transfer RNA synthetases class-II family profile" evidence="10">
    <location>
        <begin position="30"/>
        <end position="329"/>
    </location>
</feature>
<dbReference type="Pfam" id="PF03129">
    <property type="entry name" value="HGTP_anticodon"/>
    <property type="match status" value="1"/>
</dbReference>
<keyword evidence="3 8" id="KW-0436">Ligase</keyword>
<dbReference type="Proteomes" id="UP000001880">
    <property type="component" value="Chromosome"/>
</dbReference>
<feature type="binding site" evidence="9">
    <location>
        <position position="259"/>
    </location>
    <ligand>
        <name>L-histidine</name>
        <dbReference type="ChEBI" id="CHEBI:57595"/>
    </ligand>
</feature>
<evidence type="ECO:0000256" key="6">
    <source>
        <dbReference type="ARBA" id="ARBA00023146"/>
    </source>
</evidence>
<dbReference type="STRING" id="502025.Hoch_5012"/>
<dbReference type="InterPro" id="IPR015807">
    <property type="entry name" value="His-tRNA-ligase"/>
</dbReference>
<keyword evidence="5 8" id="KW-0648">Protein biosynthesis</keyword>
<evidence type="ECO:0000256" key="8">
    <source>
        <dbReference type="HAMAP-Rule" id="MF_00127"/>
    </source>
</evidence>
<dbReference type="InterPro" id="IPR004154">
    <property type="entry name" value="Anticodon-bd"/>
</dbReference>
<feature type="binding site" evidence="9">
    <location>
        <begin position="83"/>
        <end position="85"/>
    </location>
    <ligand>
        <name>L-histidine</name>
        <dbReference type="ChEBI" id="CHEBI:57595"/>
    </ligand>
</feature>
<evidence type="ECO:0000259" key="10">
    <source>
        <dbReference type="PROSITE" id="PS50862"/>
    </source>
</evidence>
<dbReference type="NCBIfam" id="TIGR00442">
    <property type="entry name" value="hisS"/>
    <property type="match status" value="1"/>
</dbReference>
<evidence type="ECO:0000313" key="11">
    <source>
        <dbReference type="EMBL" id="ACY17501.1"/>
    </source>
</evidence>
<dbReference type="GO" id="GO:0005737">
    <property type="term" value="C:cytoplasm"/>
    <property type="evidence" value="ECO:0007669"/>
    <property type="project" value="UniProtKB-SubCell"/>
</dbReference>
<dbReference type="EMBL" id="CP001804">
    <property type="protein sequence ID" value="ACY17501.1"/>
    <property type="molecule type" value="Genomic_DNA"/>
</dbReference>
<dbReference type="eggNOG" id="COG0124">
    <property type="taxonomic scope" value="Bacteria"/>
</dbReference>
<comment type="similarity">
    <text evidence="1 8">Belongs to the class-II aminoacyl-tRNA synthetase family.</text>
</comment>
<dbReference type="InterPro" id="IPR045864">
    <property type="entry name" value="aa-tRNA-synth_II/BPL/LPL"/>
</dbReference>
<dbReference type="EC" id="6.1.1.21" evidence="8"/>
<dbReference type="KEGG" id="hoh:Hoch_5012"/>
<keyword evidence="12" id="KW-1185">Reference proteome</keyword>
<dbReference type="GO" id="GO:0004821">
    <property type="term" value="F:histidine-tRNA ligase activity"/>
    <property type="evidence" value="ECO:0007669"/>
    <property type="project" value="UniProtKB-UniRule"/>
</dbReference>